<feature type="coiled-coil region" evidence="3">
    <location>
        <begin position="244"/>
        <end position="359"/>
    </location>
</feature>
<protein>
    <recommendedName>
        <fullName evidence="4">IF rod domain-containing protein</fullName>
    </recommendedName>
</protein>
<dbReference type="Pfam" id="PF00038">
    <property type="entry name" value="Filament"/>
    <property type="match status" value="1"/>
</dbReference>
<feature type="coiled-coil region" evidence="3">
    <location>
        <begin position="158"/>
        <end position="192"/>
    </location>
</feature>
<dbReference type="PROSITE" id="PS51842">
    <property type="entry name" value="IF_ROD_2"/>
    <property type="match status" value="1"/>
</dbReference>
<dbReference type="PRINTS" id="PR01248">
    <property type="entry name" value="TYPE1KERATIN"/>
</dbReference>
<dbReference type="OrthoDB" id="2441647at2759"/>
<dbReference type="Gene3D" id="1.20.5.170">
    <property type="match status" value="1"/>
</dbReference>
<dbReference type="SMART" id="SM01391">
    <property type="entry name" value="Filament"/>
    <property type="match status" value="1"/>
</dbReference>
<evidence type="ECO:0000313" key="5">
    <source>
        <dbReference type="Ensembl" id="ENSLLEP00000018453.1"/>
    </source>
</evidence>
<sequence length="406" mass="46927">MASLNSTRGRTSNLKFSSASLSHDGRSRVVIPSKAPVAWSALQCASSNEKELMQNLNYRLANYLEKVCVLEKSNKNLDNQIRQKLLEHNATPSEYSMQFSQISGLVKKIADAISENTRLLLKIDNTKLAAEDFQFKWNNESALRQLVEKDMHGLLPTKEDHMSVISSMRQQLESLQRELVTLKNEHKQELATIKESLTKSKLDVQVDAVQGPDLNSVLSEIRSQYEDIIRKNKEEADALFQSQYESVNLKLQKEDQECQKAKNELREKQTFLQSLQLELETGNKQLNVLKQDLNETRLRYRNELDKLQYNITQVEQELSEILNMVQNNRLEYEALLKIKETLEAEIKEYRRLLEGDYDEQIKPEPRQPDIRTKKIIKTVTQTLVDGKIVDESSEVEEFVKAEKALQ</sequence>
<dbReference type="InterPro" id="IPR039008">
    <property type="entry name" value="IF_rod_dom"/>
</dbReference>
<dbReference type="GO" id="GO:0005882">
    <property type="term" value="C:intermediate filament"/>
    <property type="evidence" value="ECO:0007669"/>
    <property type="project" value="UniProtKB-KW"/>
</dbReference>
<evidence type="ECO:0000259" key="4">
    <source>
        <dbReference type="PROSITE" id="PS51842"/>
    </source>
</evidence>
<keyword evidence="1" id="KW-0403">Intermediate filament</keyword>
<evidence type="ECO:0000313" key="6">
    <source>
        <dbReference type="Proteomes" id="UP000694569"/>
    </source>
</evidence>
<proteinExistence type="predicted"/>
<dbReference type="AlphaFoldDB" id="A0A8C5PEJ3"/>
<dbReference type="GeneTree" id="ENSGT00950000182969"/>
<name>A0A8C5PEJ3_9ANUR</name>
<reference evidence="5" key="2">
    <citation type="submission" date="2025-09" db="UniProtKB">
        <authorList>
            <consortium name="Ensembl"/>
        </authorList>
    </citation>
    <scope>IDENTIFICATION</scope>
</reference>
<reference evidence="5" key="1">
    <citation type="submission" date="2025-08" db="UniProtKB">
        <authorList>
            <consortium name="Ensembl"/>
        </authorList>
    </citation>
    <scope>IDENTIFICATION</scope>
</reference>
<dbReference type="Proteomes" id="UP000694569">
    <property type="component" value="Unplaced"/>
</dbReference>
<evidence type="ECO:0000256" key="1">
    <source>
        <dbReference type="ARBA" id="ARBA00022754"/>
    </source>
</evidence>
<keyword evidence="6" id="KW-1185">Reference proteome</keyword>
<dbReference type="SUPFAM" id="SSF64593">
    <property type="entry name" value="Intermediate filament protein, coiled coil region"/>
    <property type="match status" value="2"/>
</dbReference>
<evidence type="ECO:0000256" key="2">
    <source>
        <dbReference type="ARBA" id="ARBA00023054"/>
    </source>
</evidence>
<dbReference type="Ensembl" id="ENSLLET00000019179.1">
    <property type="protein sequence ID" value="ENSLLEP00000018453.1"/>
    <property type="gene ID" value="ENSLLEG00000011741.1"/>
</dbReference>
<dbReference type="GO" id="GO:0005198">
    <property type="term" value="F:structural molecule activity"/>
    <property type="evidence" value="ECO:0007669"/>
    <property type="project" value="InterPro"/>
</dbReference>
<dbReference type="Gene3D" id="1.20.5.500">
    <property type="entry name" value="Single helix bin"/>
    <property type="match status" value="1"/>
</dbReference>
<dbReference type="InterPro" id="IPR002957">
    <property type="entry name" value="Keratin_I"/>
</dbReference>
<dbReference type="Gene3D" id="1.20.5.1160">
    <property type="entry name" value="Vasodilator-stimulated phosphoprotein"/>
    <property type="match status" value="1"/>
</dbReference>
<accession>A0A8C5PEJ3</accession>
<dbReference type="PANTHER" id="PTHR23239:SF354">
    <property type="entry name" value="KERATIN, TYPE I CYTOSKELETAL 18"/>
    <property type="match status" value="1"/>
</dbReference>
<feature type="domain" description="IF rod" evidence="4">
    <location>
        <begin position="49"/>
        <end position="360"/>
    </location>
</feature>
<organism evidence="5 6">
    <name type="scientific">Leptobrachium leishanense</name>
    <name type="common">Leishan spiny toad</name>
    <dbReference type="NCBI Taxonomy" id="445787"/>
    <lineage>
        <taxon>Eukaryota</taxon>
        <taxon>Metazoa</taxon>
        <taxon>Chordata</taxon>
        <taxon>Craniata</taxon>
        <taxon>Vertebrata</taxon>
        <taxon>Euteleostomi</taxon>
        <taxon>Amphibia</taxon>
        <taxon>Batrachia</taxon>
        <taxon>Anura</taxon>
        <taxon>Pelobatoidea</taxon>
        <taxon>Megophryidae</taxon>
        <taxon>Leptobrachium</taxon>
    </lineage>
</organism>
<evidence type="ECO:0000256" key="3">
    <source>
        <dbReference type="SAM" id="Coils"/>
    </source>
</evidence>
<keyword evidence="2 3" id="KW-0175">Coiled coil</keyword>
<dbReference type="PANTHER" id="PTHR23239">
    <property type="entry name" value="INTERMEDIATE FILAMENT"/>
    <property type="match status" value="1"/>
</dbReference>